<sequence>MKFLVFIISIFLLGQSLSYCQDESAGQDVVIEHCGDHDDSNKNGDPCSSICACSCCLIVSFSTTETTISNPIIEFFLLERSDAIEIDLPSQFISGLLQPPQFA</sequence>
<accession>A0A1W6MLD5</accession>
<name>A0A1W6MLD5_9FLAO</name>
<evidence type="ECO:0000313" key="1">
    <source>
        <dbReference type="EMBL" id="ARN78326.1"/>
    </source>
</evidence>
<evidence type="ECO:0000313" key="2">
    <source>
        <dbReference type="Proteomes" id="UP000193431"/>
    </source>
</evidence>
<dbReference type="EMBL" id="CP019344">
    <property type="protein sequence ID" value="ARN78326.1"/>
    <property type="molecule type" value="Genomic_DNA"/>
</dbReference>
<gene>
    <name evidence="1" type="ORF">BST97_10180</name>
</gene>
<reference evidence="1 2" key="1">
    <citation type="submission" date="2016-11" db="EMBL/GenBank/DDBJ databases">
        <title>Trade-off between light-utilization and light-protection in marine flavobacteria.</title>
        <authorList>
            <person name="Kumagai Y."/>
        </authorList>
    </citation>
    <scope>NUCLEOTIDE SEQUENCE [LARGE SCALE GENOMIC DNA]</scope>
    <source>
        <strain evidence="1 2">JCM 13191</strain>
    </source>
</reference>
<dbReference type="Proteomes" id="UP000193431">
    <property type="component" value="Chromosome"/>
</dbReference>
<dbReference type="STRING" id="331648.BST97_10180"/>
<organism evidence="1 2">
    <name type="scientific">Nonlabens spongiae</name>
    <dbReference type="NCBI Taxonomy" id="331648"/>
    <lineage>
        <taxon>Bacteria</taxon>
        <taxon>Pseudomonadati</taxon>
        <taxon>Bacteroidota</taxon>
        <taxon>Flavobacteriia</taxon>
        <taxon>Flavobacteriales</taxon>
        <taxon>Flavobacteriaceae</taxon>
        <taxon>Nonlabens</taxon>
    </lineage>
</organism>
<proteinExistence type="predicted"/>
<keyword evidence="2" id="KW-1185">Reference proteome</keyword>
<dbReference type="AlphaFoldDB" id="A0A1W6MLD5"/>
<protein>
    <submittedName>
        <fullName evidence="1">Uncharacterized protein</fullName>
    </submittedName>
</protein>